<dbReference type="InterPro" id="IPR037278">
    <property type="entry name" value="ARFGAP/RecO"/>
</dbReference>
<dbReference type="KEGG" id="cbei:LF65_00927"/>
<evidence type="ECO:0000256" key="2">
    <source>
        <dbReference type="ARBA" id="ARBA00021310"/>
    </source>
</evidence>
<protein>
    <recommendedName>
        <fullName evidence="2 7">DNA repair protein RecO</fullName>
    </recommendedName>
    <alternativeName>
        <fullName evidence="6 7">Recombination protein O</fullName>
    </alternativeName>
</protein>
<keyword evidence="5 7" id="KW-0234">DNA repair</keyword>
<keyword evidence="3 7" id="KW-0227">DNA damage</keyword>
<accession>A0A0B5Q9E3</accession>
<organism evidence="9 11">
    <name type="scientific">Clostridium beijerinckii</name>
    <name type="common">Clostridium MP</name>
    <dbReference type="NCBI Taxonomy" id="1520"/>
    <lineage>
        <taxon>Bacteria</taxon>
        <taxon>Bacillati</taxon>
        <taxon>Bacillota</taxon>
        <taxon>Clostridia</taxon>
        <taxon>Eubacteriales</taxon>
        <taxon>Clostridiaceae</taxon>
        <taxon>Clostridium</taxon>
    </lineage>
</organism>
<evidence type="ECO:0000313" key="9">
    <source>
        <dbReference type="EMBL" id="AJG97550.1"/>
    </source>
</evidence>
<dbReference type="EMBL" id="CP010086">
    <property type="protein sequence ID" value="AJG97550.1"/>
    <property type="molecule type" value="Genomic_DNA"/>
</dbReference>
<keyword evidence="4 7" id="KW-0233">DNA recombination</keyword>
<dbReference type="SUPFAM" id="SSF57863">
    <property type="entry name" value="ArfGap/RecO-like zinc finger"/>
    <property type="match status" value="1"/>
</dbReference>
<evidence type="ECO:0000256" key="5">
    <source>
        <dbReference type="ARBA" id="ARBA00023204"/>
    </source>
</evidence>
<reference evidence="9" key="2">
    <citation type="submission" date="2016-02" db="EMBL/GenBank/DDBJ databases">
        <title>Genome sequence of Clostridium beijerinckii strain 59B.</title>
        <authorList>
            <person name="Little G.T."/>
            <person name="Minton N.P."/>
        </authorList>
    </citation>
    <scope>NUCLEOTIDE SEQUENCE</scope>
    <source>
        <strain evidence="9">NCIMB 14988</strain>
    </source>
</reference>
<reference evidence="11" key="1">
    <citation type="submission" date="2014-12" db="EMBL/GenBank/DDBJ databases">
        <title>Genome sequence of Clostridium beijerinckii strain 59B.</title>
        <authorList>
            <person name="Little G.T."/>
            <person name="Minton N.P."/>
        </authorList>
    </citation>
    <scope>NUCLEOTIDE SEQUENCE [LARGE SCALE GENOMIC DNA]</scope>
    <source>
        <strain evidence="11">59B</strain>
    </source>
</reference>
<gene>
    <name evidence="7 10" type="primary">recO</name>
    <name evidence="10" type="ORF">HGI39_21475</name>
    <name evidence="9" type="ORF">LF65_00927</name>
</gene>
<evidence type="ECO:0000256" key="1">
    <source>
        <dbReference type="ARBA" id="ARBA00007452"/>
    </source>
</evidence>
<evidence type="ECO:0000256" key="7">
    <source>
        <dbReference type="HAMAP-Rule" id="MF_00201"/>
    </source>
</evidence>
<dbReference type="Gene3D" id="2.40.50.140">
    <property type="entry name" value="Nucleic acid-binding proteins"/>
    <property type="match status" value="1"/>
</dbReference>
<dbReference type="GO" id="GO:0043590">
    <property type="term" value="C:bacterial nucleoid"/>
    <property type="evidence" value="ECO:0007669"/>
    <property type="project" value="TreeGrafter"/>
</dbReference>
<comment type="similarity">
    <text evidence="1 7">Belongs to the RecO family.</text>
</comment>
<evidence type="ECO:0000259" key="8">
    <source>
        <dbReference type="Pfam" id="PF11967"/>
    </source>
</evidence>
<sequence length="249" mass="28648">MVDLSIVETKAVIIKTQDFKENDKLVWFYTEKLGKITAIVRGAKKSKSKFLALTLPLCYGEYMVYKGKSLYTLQEGKIIQSFQGLLNDLHKLTYSSYLCELIDIACTDNEINMELFKTLITTLYLLNTDALDYELLIRAFELRLLKTTGYNLTLNNCSVCRKKISSSNYISLSHYGGICDECPKEHGVFISKGAYNALRFLMNMDIDKLYRLNLNHEIKSEIEKVITFLVSNSYAKKPKSLEMLKFIKE</sequence>
<dbReference type="NCBIfam" id="TIGR00613">
    <property type="entry name" value="reco"/>
    <property type="match status" value="1"/>
</dbReference>
<dbReference type="Proteomes" id="UP001194098">
    <property type="component" value="Unassembled WGS sequence"/>
</dbReference>
<evidence type="ECO:0000256" key="3">
    <source>
        <dbReference type="ARBA" id="ARBA00022763"/>
    </source>
</evidence>
<dbReference type="SUPFAM" id="SSF50249">
    <property type="entry name" value="Nucleic acid-binding proteins"/>
    <property type="match status" value="1"/>
</dbReference>
<dbReference type="Proteomes" id="UP000031866">
    <property type="component" value="Chromosome"/>
</dbReference>
<reference evidence="10" key="3">
    <citation type="submission" date="2020-04" db="EMBL/GenBank/DDBJ databases">
        <authorList>
            <person name="Brown S."/>
        </authorList>
    </citation>
    <scope>NUCLEOTIDE SEQUENCE</scope>
    <source>
        <strain evidence="10">DJ015</strain>
    </source>
</reference>
<dbReference type="Pfam" id="PF02565">
    <property type="entry name" value="RecO_C"/>
    <property type="match status" value="1"/>
</dbReference>
<dbReference type="Pfam" id="PF11967">
    <property type="entry name" value="RecO_N"/>
    <property type="match status" value="1"/>
</dbReference>
<dbReference type="GeneID" id="66343787"/>
<dbReference type="Gene3D" id="1.20.1440.120">
    <property type="entry name" value="Recombination protein O, C-terminal domain"/>
    <property type="match status" value="1"/>
</dbReference>
<dbReference type="HAMAP" id="MF_00201">
    <property type="entry name" value="RecO"/>
    <property type="match status" value="1"/>
</dbReference>
<feature type="domain" description="DNA replication/recombination mediator RecO N-terminal" evidence="8">
    <location>
        <begin position="6"/>
        <end position="82"/>
    </location>
</feature>
<evidence type="ECO:0000256" key="6">
    <source>
        <dbReference type="ARBA" id="ARBA00033409"/>
    </source>
</evidence>
<dbReference type="PANTHER" id="PTHR33991">
    <property type="entry name" value="DNA REPAIR PROTEIN RECO"/>
    <property type="match status" value="1"/>
</dbReference>
<dbReference type="GO" id="GO:0006302">
    <property type="term" value="P:double-strand break repair"/>
    <property type="evidence" value="ECO:0007669"/>
    <property type="project" value="TreeGrafter"/>
</dbReference>
<dbReference type="InterPro" id="IPR042242">
    <property type="entry name" value="RecO_C"/>
</dbReference>
<dbReference type="AlphaFoldDB" id="A0A0B5Q9E3"/>
<name>A0A0B5Q9E3_CLOBE</name>
<dbReference type="InterPro" id="IPR012340">
    <property type="entry name" value="NA-bd_OB-fold"/>
</dbReference>
<dbReference type="InterPro" id="IPR022572">
    <property type="entry name" value="DNA_rep/recomb_RecO_N"/>
</dbReference>
<dbReference type="STRING" id="1520.LF65_00927"/>
<reference evidence="10" key="4">
    <citation type="journal article" date="2022" name="Nat. Biotechnol.">
        <title>Carbon-negative production of acetone and isopropanol by gas fermentation at industrial pilot scale.</title>
        <authorList>
            <person name="Liew F.E."/>
            <person name="Nogle R."/>
            <person name="Abdalla T."/>
            <person name="Rasor B.J."/>
            <person name="Canter C."/>
            <person name="Jensen R.O."/>
            <person name="Wang L."/>
            <person name="Strutz J."/>
            <person name="Chirania P."/>
            <person name="De Tissera S."/>
            <person name="Mueller A.P."/>
            <person name="Ruan Z."/>
            <person name="Gao A."/>
            <person name="Tran L."/>
            <person name="Engle N.L."/>
            <person name="Bromley J.C."/>
            <person name="Daniell J."/>
            <person name="Conrado R."/>
            <person name="Tschaplinski T.J."/>
            <person name="Giannone R.J."/>
            <person name="Hettich R.L."/>
            <person name="Karim A.S."/>
            <person name="Simpson S.D."/>
            <person name="Brown S.D."/>
            <person name="Leang C."/>
            <person name="Jewett M.C."/>
            <person name="Kopke M."/>
        </authorList>
    </citation>
    <scope>NUCLEOTIDE SEQUENCE</scope>
    <source>
        <strain evidence="10">DJ015</strain>
    </source>
</reference>
<dbReference type="PANTHER" id="PTHR33991:SF1">
    <property type="entry name" value="DNA REPAIR PROTEIN RECO"/>
    <property type="match status" value="1"/>
</dbReference>
<evidence type="ECO:0000313" key="11">
    <source>
        <dbReference type="Proteomes" id="UP000031866"/>
    </source>
</evidence>
<dbReference type="InterPro" id="IPR003717">
    <property type="entry name" value="RecO"/>
</dbReference>
<dbReference type="GO" id="GO:0006310">
    <property type="term" value="P:DNA recombination"/>
    <property type="evidence" value="ECO:0007669"/>
    <property type="project" value="UniProtKB-UniRule"/>
</dbReference>
<proteinExistence type="inferred from homology"/>
<dbReference type="EMBL" id="JABAGV010000081">
    <property type="protein sequence ID" value="MBC2477225.1"/>
    <property type="molecule type" value="Genomic_DNA"/>
</dbReference>
<comment type="function">
    <text evidence="7">Involved in DNA repair and RecF pathway recombination.</text>
</comment>
<evidence type="ECO:0000313" key="10">
    <source>
        <dbReference type="EMBL" id="MBC2477225.1"/>
    </source>
</evidence>
<dbReference type="OrthoDB" id="9797083at2"/>
<dbReference type="RefSeq" id="WP_017211782.1">
    <property type="nucleotide sequence ID" value="NZ_BKAK01000008.1"/>
</dbReference>
<evidence type="ECO:0000256" key="4">
    <source>
        <dbReference type="ARBA" id="ARBA00023172"/>
    </source>
</evidence>